<evidence type="ECO:0000313" key="2">
    <source>
        <dbReference type="Proteomes" id="UP001306510"/>
    </source>
</evidence>
<dbReference type="Proteomes" id="UP001306510">
    <property type="component" value="Unassembled WGS sequence"/>
</dbReference>
<accession>A0ABU6E7P2</accession>
<reference evidence="1 2" key="1">
    <citation type="submission" date="2022-04" db="EMBL/GenBank/DDBJ databases">
        <title>Whole genome surviellance of AMR bacteria from Assam, India: One Health Study.</title>
        <authorList>
            <person name="Mendem S.K."/>
            <person name="Rakshit O."/>
            <person name="Murugesan D."/>
            <person name="Shome R."/>
            <person name="Raisen C."/>
            <person name="Holmes M.A."/>
            <person name="Saikia K."/>
            <person name="Shome B.R."/>
        </authorList>
    </citation>
    <scope>NUCLEOTIDE SEQUENCE [LARGE SCALE GENOMIC DNA]</scope>
    <source>
        <strain evidence="1 2">MGG-11lp</strain>
    </source>
</reference>
<protein>
    <submittedName>
        <fullName evidence="1">Uncharacterized protein</fullName>
    </submittedName>
</protein>
<dbReference type="EMBL" id="JALLMC010000011">
    <property type="protein sequence ID" value="MEB6412235.1"/>
    <property type="molecule type" value="Genomic_DNA"/>
</dbReference>
<comment type="caution">
    <text evidence="1">The sequence shown here is derived from an EMBL/GenBank/DDBJ whole genome shotgun (WGS) entry which is preliminary data.</text>
</comment>
<keyword evidence="2" id="KW-1185">Reference proteome</keyword>
<organism evidence="1 2">
    <name type="scientific">Enterobacter vonholyi</name>
    <dbReference type="NCBI Taxonomy" id="2797505"/>
    <lineage>
        <taxon>Bacteria</taxon>
        <taxon>Pseudomonadati</taxon>
        <taxon>Pseudomonadota</taxon>
        <taxon>Gammaproteobacteria</taxon>
        <taxon>Enterobacterales</taxon>
        <taxon>Enterobacteriaceae</taxon>
        <taxon>Enterobacter</taxon>
    </lineage>
</organism>
<name>A0ABU6E7P2_9ENTR</name>
<proteinExistence type="predicted"/>
<dbReference type="RefSeq" id="WP_325848920.1">
    <property type="nucleotide sequence ID" value="NZ_JALLMC010000011.1"/>
</dbReference>
<sequence>MIDLNSIHIVSSGHTLFRAFFIVVHNRFVLPENPFVCCGVGAYGYVERFLVSKMVICVFKSDPDYYCSSDCSVFSAQ</sequence>
<gene>
    <name evidence="1" type="ORF">MXM28_21410</name>
</gene>
<evidence type="ECO:0000313" key="1">
    <source>
        <dbReference type="EMBL" id="MEB6412235.1"/>
    </source>
</evidence>